<dbReference type="EMBL" id="VOSM01000001">
    <property type="protein sequence ID" value="TXD39290.1"/>
    <property type="molecule type" value="Genomic_DNA"/>
</dbReference>
<evidence type="ECO:0000313" key="1">
    <source>
        <dbReference type="EMBL" id="TXD39290.1"/>
    </source>
</evidence>
<proteinExistence type="predicted"/>
<protein>
    <submittedName>
        <fullName evidence="1">PD-(D/E)XK motif protein</fullName>
    </submittedName>
</protein>
<organism evidence="1 2">
    <name type="scientific">Lujinxingia vulgaris</name>
    <dbReference type="NCBI Taxonomy" id="2600176"/>
    <lineage>
        <taxon>Bacteria</taxon>
        <taxon>Deltaproteobacteria</taxon>
        <taxon>Bradymonadales</taxon>
        <taxon>Lujinxingiaceae</taxon>
        <taxon>Lujinxingia</taxon>
    </lineage>
</organism>
<dbReference type="AlphaFoldDB" id="A0A5C6XK19"/>
<sequence>MKLQLKDQWKLIAGEITESGLALSDLKLLPTNTLTAWGDIYLGIDSKGRRHVIVPVPDNANEEREDNSQGISIEVRPYIVSGKEVLFCDIACKLEELNELFTVVAQDIIDHLLNEPDASPFPLALKVLERWRQLLERMPGRVLSKGKVAGLMGELLFLSKLADKSPDVLNHWVGPDGASHDFVSRNINVEVKTSARENGRHISVQSLEQLDISKEQKLYLFFVKIRTPTGTGMTLPGMIDELLLKGVNSIDLHKKLLAAGYQPDQKEAYLEQPLQFVEAFLYRVDHAGFPRLTKESFADKLPEGIGKVSYEVNLDVPSLSPLSEDEVSTLLVTMRQ</sequence>
<dbReference type="InterPro" id="IPR025534">
    <property type="entry name" value="DUF4420"/>
</dbReference>
<keyword evidence="2" id="KW-1185">Reference proteome</keyword>
<dbReference type="Pfam" id="PF14390">
    <property type="entry name" value="DUF4420"/>
    <property type="match status" value="1"/>
</dbReference>
<comment type="caution">
    <text evidence="1">The sequence shown here is derived from an EMBL/GenBank/DDBJ whole genome shotgun (WGS) entry which is preliminary data.</text>
</comment>
<reference evidence="1 2" key="1">
    <citation type="submission" date="2019-08" db="EMBL/GenBank/DDBJ databases">
        <title>Bradymonadales sp. TMQ4.</title>
        <authorList>
            <person name="Liang Q."/>
        </authorList>
    </citation>
    <scope>NUCLEOTIDE SEQUENCE [LARGE SCALE GENOMIC DNA]</scope>
    <source>
        <strain evidence="1 2">TMQ4</strain>
    </source>
</reference>
<gene>
    <name evidence="1" type="ORF">FRC98_02505</name>
</gene>
<evidence type="ECO:0000313" key="2">
    <source>
        <dbReference type="Proteomes" id="UP000321412"/>
    </source>
</evidence>
<dbReference type="OrthoDB" id="5511368at2"/>
<name>A0A5C6XK19_9DELT</name>
<dbReference type="Proteomes" id="UP000321412">
    <property type="component" value="Unassembled WGS sequence"/>
</dbReference>
<accession>A0A5C6XK19</accession>
<dbReference type="RefSeq" id="WP_146979719.1">
    <property type="nucleotide sequence ID" value="NZ_VOSM01000001.1"/>
</dbReference>